<comment type="caution">
    <text evidence="3">The sequence shown here is derived from an EMBL/GenBank/DDBJ whole genome shotgun (WGS) entry which is preliminary data.</text>
</comment>
<sequence>MMQQPGYVDLHTHTTASDGMQSPAENVRIAKAAGLAGIAITDHDTVAGIREAMQEGEKLGVTVVPGVEISTVLEGKDIHVLGYFIDDQDPIFLERLADLRATRDRRNDMLIAKLQELGIDITMDEVIAGLGRELAPDETVGRPHIADVLVKKGYATDMRNAFDVYLGAEGKAYVNPPRIEPLTAVKWIREAGGTPVLAHPGLYGDDVLVERILQETRIAGIEVYHSDHLEPEEFRYRKLAEKYHLIITAGSDFHGARQGVVFHGELGGRRTTIDVLDALVQARS</sequence>
<dbReference type="InterPro" id="IPR003141">
    <property type="entry name" value="Pol/His_phosphatase_N"/>
</dbReference>
<dbReference type="InterPro" id="IPR052018">
    <property type="entry name" value="PHP_domain"/>
</dbReference>
<feature type="domain" description="Polymerase/histidinol phosphatase N-terminal" evidence="2">
    <location>
        <begin position="8"/>
        <end position="73"/>
    </location>
</feature>
<evidence type="ECO:0000313" key="4">
    <source>
        <dbReference type="Proteomes" id="UP000190188"/>
    </source>
</evidence>
<dbReference type="Gene3D" id="1.10.150.650">
    <property type="match status" value="1"/>
</dbReference>
<dbReference type="InterPro" id="IPR016195">
    <property type="entry name" value="Pol/histidinol_Pase-like"/>
</dbReference>
<dbReference type="PANTHER" id="PTHR42924:SF3">
    <property type="entry name" value="POLYMERASE_HISTIDINOL PHOSPHATASE N-TERMINAL DOMAIN-CONTAINING PROTEIN"/>
    <property type="match status" value="1"/>
</dbReference>
<accession>A0A1T2XFG0</accession>
<dbReference type="RefSeq" id="WP_078498905.1">
    <property type="nucleotide sequence ID" value="NZ_MSZX01000004.1"/>
</dbReference>
<feature type="compositionally biased region" description="Polar residues" evidence="1">
    <location>
        <begin position="13"/>
        <end position="23"/>
    </location>
</feature>
<evidence type="ECO:0000313" key="3">
    <source>
        <dbReference type="EMBL" id="OPA78568.1"/>
    </source>
</evidence>
<evidence type="ECO:0000259" key="2">
    <source>
        <dbReference type="SMART" id="SM00481"/>
    </source>
</evidence>
<evidence type="ECO:0000256" key="1">
    <source>
        <dbReference type="SAM" id="MobiDB-lite"/>
    </source>
</evidence>
<reference evidence="3 4" key="1">
    <citation type="submission" date="2017-01" db="EMBL/GenBank/DDBJ databases">
        <title>Genome analysis of Paenibacillus selenitrireducens ES3-24.</title>
        <authorList>
            <person name="Xu D."/>
            <person name="Yao R."/>
            <person name="Zheng S."/>
        </authorList>
    </citation>
    <scope>NUCLEOTIDE SEQUENCE [LARGE SCALE GENOMIC DNA]</scope>
    <source>
        <strain evidence="3 4">ES3-24</strain>
    </source>
</reference>
<dbReference type="AlphaFoldDB" id="A0A1T2XFG0"/>
<protein>
    <submittedName>
        <fullName evidence="3">Phosphatase</fullName>
    </submittedName>
</protein>
<dbReference type="GO" id="GO:0035312">
    <property type="term" value="F:5'-3' DNA exonuclease activity"/>
    <property type="evidence" value="ECO:0007669"/>
    <property type="project" value="TreeGrafter"/>
</dbReference>
<keyword evidence="4" id="KW-1185">Reference proteome</keyword>
<proteinExistence type="predicted"/>
<dbReference type="Gene3D" id="3.20.20.140">
    <property type="entry name" value="Metal-dependent hydrolases"/>
    <property type="match status" value="1"/>
</dbReference>
<dbReference type="EMBL" id="MSZX01000004">
    <property type="protein sequence ID" value="OPA78568.1"/>
    <property type="molecule type" value="Genomic_DNA"/>
</dbReference>
<dbReference type="Pfam" id="PF02811">
    <property type="entry name" value="PHP"/>
    <property type="match status" value="1"/>
</dbReference>
<dbReference type="PANTHER" id="PTHR42924">
    <property type="entry name" value="EXONUCLEASE"/>
    <property type="match status" value="1"/>
</dbReference>
<dbReference type="Proteomes" id="UP000190188">
    <property type="component" value="Unassembled WGS sequence"/>
</dbReference>
<dbReference type="InterPro" id="IPR004013">
    <property type="entry name" value="PHP_dom"/>
</dbReference>
<dbReference type="CDD" id="cd07438">
    <property type="entry name" value="PHP_HisPPase_AMP"/>
    <property type="match status" value="1"/>
</dbReference>
<dbReference type="OrthoDB" id="9804333at2"/>
<dbReference type="SUPFAM" id="SSF89550">
    <property type="entry name" value="PHP domain-like"/>
    <property type="match status" value="1"/>
</dbReference>
<feature type="region of interest" description="Disordered" evidence="1">
    <location>
        <begin position="1"/>
        <end position="23"/>
    </location>
</feature>
<dbReference type="GO" id="GO:0004534">
    <property type="term" value="F:5'-3' RNA exonuclease activity"/>
    <property type="evidence" value="ECO:0007669"/>
    <property type="project" value="TreeGrafter"/>
</dbReference>
<gene>
    <name evidence="3" type="ORF">BVG16_11930</name>
</gene>
<dbReference type="STRING" id="1324314.BVG16_11930"/>
<organism evidence="3 4">
    <name type="scientific">Paenibacillus selenitireducens</name>
    <dbReference type="NCBI Taxonomy" id="1324314"/>
    <lineage>
        <taxon>Bacteria</taxon>
        <taxon>Bacillati</taxon>
        <taxon>Bacillota</taxon>
        <taxon>Bacilli</taxon>
        <taxon>Bacillales</taxon>
        <taxon>Paenibacillaceae</taxon>
        <taxon>Paenibacillus</taxon>
    </lineage>
</organism>
<dbReference type="SMART" id="SM00481">
    <property type="entry name" value="POLIIIAc"/>
    <property type="match status" value="1"/>
</dbReference>
<name>A0A1T2XFG0_9BACL</name>